<dbReference type="InterPro" id="IPR014752">
    <property type="entry name" value="Arrestin-like_C"/>
</dbReference>
<name>A0A0D7B2Y0_9AGAR</name>
<sequence length="478" mass="53169">MSVSSDCSVVTINTVTTALPAYAVEDCGARPPRYESLRSSRRSTNSSCDTHQAQNHDPSEGASAGQPQRLGGQQWTTHRLQLKRRWDRAPWVTIRLKSCANDAADVPHFCSGSVVKGFITLDPNSLEQIRSISLQVQGKLVERFQSAGALNADNMPARSSTFCEQKDIIWSQSSASKSMAGHHIPFATSFPSSLSANFSVKGQSARLPPSFEEANSAVAIKYEMVWLFEKNGILTSISRLGIDVTYTPLDRPEPFSLLREIAYRNKLAVPDYLADPDGWMSVTFNRAGKIHGKDVMMNGVLRLPKPLCYTRGYQVPVRLEAAVCSPMTIEPRKLFELQLRRLVHILKPTVCLKNAREQDYFVMDVKVGCAKWRRVDQMGQAVRLDGELYVHPQLQPSCFLPFSAIDYYVSLRPSKVVDIVRTMPSQVTAIVQQPVEVASLLPNGPAPPSYKGPPTRPKWITRRNALTESSLFAMSDLL</sequence>
<dbReference type="AlphaFoldDB" id="A0A0D7B2Y0"/>
<evidence type="ECO:0000313" key="2">
    <source>
        <dbReference type="EMBL" id="KIY64529.1"/>
    </source>
</evidence>
<dbReference type="Gene3D" id="2.60.40.640">
    <property type="match status" value="1"/>
</dbReference>
<evidence type="ECO:0000256" key="1">
    <source>
        <dbReference type="SAM" id="MobiDB-lite"/>
    </source>
</evidence>
<reference evidence="2 3" key="1">
    <citation type="journal article" date="2015" name="Fungal Genet. Biol.">
        <title>Evolution of novel wood decay mechanisms in Agaricales revealed by the genome sequences of Fistulina hepatica and Cylindrobasidium torrendii.</title>
        <authorList>
            <person name="Floudas D."/>
            <person name="Held B.W."/>
            <person name="Riley R."/>
            <person name="Nagy L.G."/>
            <person name="Koehler G."/>
            <person name="Ransdell A.S."/>
            <person name="Younus H."/>
            <person name="Chow J."/>
            <person name="Chiniquy J."/>
            <person name="Lipzen A."/>
            <person name="Tritt A."/>
            <person name="Sun H."/>
            <person name="Haridas S."/>
            <person name="LaButti K."/>
            <person name="Ohm R.A."/>
            <person name="Kues U."/>
            <person name="Blanchette R.A."/>
            <person name="Grigoriev I.V."/>
            <person name="Minto R.E."/>
            <person name="Hibbett D.S."/>
        </authorList>
    </citation>
    <scope>NUCLEOTIDE SEQUENCE [LARGE SCALE GENOMIC DNA]</scope>
    <source>
        <strain evidence="2 3">FP15055 ss-10</strain>
    </source>
</reference>
<proteinExistence type="predicted"/>
<feature type="region of interest" description="Disordered" evidence="1">
    <location>
        <begin position="33"/>
        <end position="76"/>
    </location>
</feature>
<dbReference type="OrthoDB" id="3262423at2759"/>
<keyword evidence="3" id="KW-1185">Reference proteome</keyword>
<accession>A0A0D7B2Y0</accession>
<organism evidence="2 3">
    <name type="scientific">Cylindrobasidium torrendii FP15055 ss-10</name>
    <dbReference type="NCBI Taxonomy" id="1314674"/>
    <lineage>
        <taxon>Eukaryota</taxon>
        <taxon>Fungi</taxon>
        <taxon>Dikarya</taxon>
        <taxon>Basidiomycota</taxon>
        <taxon>Agaricomycotina</taxon>
        <taxon>Agaricomycetes</taxon>
        <taxon>Agaricomycetidae</taxon>
        <taxon>Agaricales</taxon>
        <taxon>Marasmiineae</taxon>
        <taxon>Physalacriaceae</taxon>
        <taxon>Cylindrobasidium</taxon>
    </lineage>
</organism>
<dbReference type="EMBL" id="KN880631">
    <property type="protein sequence ID" value="KIY64529.1"/>
    <property type="molecule type" value="Genomic_DNA"/>
</dbReference>
<evidence type="ECO:0008006" key="4">
    <source>
        <dbReference type="Google" id="ProtNLM"/>
    </source>
</evidence>
<dbReference type="Proteomes" id="UP000054007">
    <property type="component" value="Unassembled WGS sequence"/>
</dbReference>
<evidence type="ECO:0000313" key="3">
    <source>
        <dbReference type="Proteomes" id="UP000054007"/>
    </source>
</evidence>
<gene>
    <name evidence="2" type="ORF">CYLTODRAFT_493040</name>
</gene>
<protein>
    <recommendedName>
        <fullName evidence="4">Arrestin-like N-terminal domain-containing protein</fullName>
    </recommendedName>
</protein>